<accession>A0ABQ8S5V0</accession>
<sequence>MSEKKITDWLDEVSDNDLSDAETTVSDYDTQSEEEIPDEDPREILQFSTENSSELEHQPEIFAVPDDKSHKLTVASREAGIVAARKVDSSAFLQGEPAITTGPAQEPEASTLAERELERRKRRWPLEIFMALMDIASVNAHVLFTSKDLHVNISRRDFGVNLGKALVSLHIQRRMLASRLPRTLRATMKKIVGEKDKPERREEPPTKGDAVMFAHLLLTTSISQSAVNAIALFARSIAPLRSSVILAVKRYIALTLMSESVNEDEYCWYMVTLFMDYSYVF</sequence>
<feature type="compositionally biased region" description="Acidic residues" evidence="1">
    <location>
        <begin position="9"/>
        <end position="20"/>
    </location>
</feature>
<evidence type="ECO:0008006" key="4">
    <source>
        <dbReference type="Google" id="ProtNLM"/>
    </source>
</evidence>
<name>A0ABQ8S5V0_PERAM</name>
<feature type="region of interest" description="Disordered" evidence="1">
    <location>
        <begin position="1"/>
        <end position="42"/>
    </location>
</feature>
<dbReference type="EMBL" id="JAJSOF020000036">
    <property type="protein sequence ID" value="KAJ4429241.1"/>
    <property type="molecule type" value="Genomic_DNA"/>
</dbReference>
<evidence type="ECO:0000313" key="3">
    <source>
        <dbReference type="Proteomes" id="UP001148838"/>
    </source>
</evidence>
<keyword evidence="3" id="KW-1185">Reference proteome</keyword>
<organism evidence="2 3">
    <name type="scientific">Periplaneta americana</name>
    <name type="common">American cockroach</name>
    <name type="synonym">Blatta americana</name>
    <dbReference type="NCBI Taxonomy" id="6978"/>
    <lineage>
        <taxon>Eukaryota</taxon>
        <taxon>Metazoa</taxon>
        <taxon>Ecdysozoa</taxon>
        <taxon>Arthropoda</taxon>
        <taxon>Hexapoda</taxon>
        <taxon>Insecta</taxon>
        <taxon>Pterygota</taxon>
        <taxon>Neoptera</taxon>
        <taxon>Polyneoptera</taxon>
        <taxon>Dictyoptera</taxon>
        <taxon>Blattodea</taxon>
        <taxon>Blattoidea</taxon>
        <taxon>Blattidae</taxon>
        <taxon>Blattinae</taxon>
        <taxon>Periplaneta</taxon>
    </lineage>
</organism>
<feature type="compositionally biased region" description="Acidic residues" evidence="1">
    <location>
        <begin position="30"/>
        <end position="41"/>
    </location>
</feature>
<gene>
    <name evidence="2" type="ORF">ANN_26244</name>
</gene>
<proteinExistence type="predicted"/>
<evidence type="ECO:0000256" key="1">
    <source>
        <dbReference type="SAM" id="MobiDB-lite"/>
    </source>
</evidence>
<dbReference type="Proteomes" id="UP001148838">
    <property type="component" value="Unassembled WGS sequence"/>
</dbReference>
<evidence type="ECO:0000313" key="2">
    <source>
        <dbReference type="EMBL" id="KAJ4429241.1"/>
    </source>
</evidence>
<reference evidence="2 3" key="1">
    <citation type="journal article" date="2022" name="Allergy">
        <title>Genome assembly and annotation of Periplaneta americana reveal a comprehensive cockroach allergen profile.</title>
        <authorList>
            <person name="Wang L."/>
            <person name="Xiong Q."/>
            <person name="Saelim N."/>
            <person name="Wang L."/>
            <person name="Nong W."/>
            <person name="Wan A.T."/>
            <person name="Shi M."/>
            <person name="Liu X."/>
            <person name="Cao Q."/>
            <person name="Hui J.H.L."/>
            <person name="Sookrung N."/>
            <person name="Leung T.F."/>
            <person name="Tungtrongchitr A."/>
            <person name="Tsui S.K.W."/>
        </authorList>
    </citation>
    <scope>NUCLEOTIDE SEQUENCE [LARGE SCALE GENOMIC DNA]</scope>
    <source>
        <strain evidence="2">PWHHKU_190912</strain>
    </source>
</reference>
<protein>
    <recommendedName>
        <fullName evidence="4">PiggyBac transposable element-derived protein domain-containing protein</fullName>
    </recommendedName>
</protein>
<comment type="caution">
    <text evidence="2">The sequence shown here is derived from an EMBL/GenBank/DDBJ whole genome shotgun (WGS) entry which is preliminary data.</text>
</comment>